<gene>
    <name evidence="5" type="primary">LOC100198762</name>
</gene>
<dbReference type="RefSeq" id="XP_065648654.1">
    <property type="nucleotide sequence ID" value="XM_065792582.1"/>
</dbReference>
<dbReference type="GeneID" id="100198762"/>
<reference evidence="5" key="1">
    <citation type="submission" date="2025-08" db="UniProtKB">
        <authorList>
            <consortium name="RefSeq"/>
        </authorList>
    </citation>
    <scope>IDENTIFICATION</scope>
</reference>
<organism evidence="4 5">
    <name type="scientific">Hydra vulgaris</name>
    <name type="common">Hydra</name>
    <name type="synonym">Hydra attenuata</name>
    <dbReference type="NCBI Taxonomy" id="6087"/>
    <lineage>
        <taxon>Eukaryota</taxon>
        <taxon>Metazoa</taxon>
        <taxon>Cnidaria</taxon>
        <taxon>Hydrozoa</taxon>
        <taxon>Hydroidolina</taxon>
        <taxon>Anthoathecata</taxon>
        <taxon>Aplanulata</taxon>
        <taxon>Hydridae</taxon>
        <taxon>Hydra</taxon>
    </lineage>
</organism>
<dbReference type="InterPro" id="IPR015943">
    <property type="entry name" value="WD40/YVTN_repeat-like_dom_sf"/>
</dbReference>
<evidence type="ECO:0000256" key="2">
    <source>
        <dbReference type="ARBA" id="ARBA00022737"/>
    </source>
</evidence>
<proteinExistence type="predicted"/>
<evidence type="ECO:0000256" key="3">
    <source>
        <dbReference type="PROSITE-ProRule" id="PRU00221"/>
    </source>
</evidence>
<dbReference type="InterPro" id="IPR011047">
    <property type="entry name" value="Quinoprotein_ADH-like_sf"/>
</dbReference>
<dbReference type="Gene3D" id="2.130.10.10">
    <property type="entry name" value="YVTN repeat-like/Quinoprotein amine dehydrogenase"/>
    <property type="match status" value="2"/>
</dbReference>
<protein>
    <submittedName>
        <fullName evidence="5">WD repeat-containing protein 18 isoform X2</fullName>
    </submittedName>
</protein>
<keyword evidence="2" id="KW-0677">Repeat</keyword>
<dbReference type="InterPro" id="IPR001680">
    <property type="entry name" value="WD40_rpt"/>
</dbReference>
<evidence type="ECO:0000313" key="4">
    <source>
        <dbReference type="Proteomes" id="UP001652625"/>
    </source>
</evidence>
<sequence>MEAALITDATGEQSCLSFWNLTTGVILKSFKNGACARNSVDFVGNDYIISGQHEQQLLHIYDSHNEQIVKKIVCPGKISSLAVSPDGHYCIVALVEKIYVWQINTGNLIKILSKHYQNINAIRFSRDGSFFLSCGDDNLLLIWNFSNICQPKDDFNDDSEKPTFILSHHSLPIKDFYVGIGGMRCHVATCSLDQTCKIYDMSSGTLVCSFLFENSCSSVTMDIDEKRLFAGTTNGKIHFVNLYSKEKVRETHVATNESTLQAHIKEVSSLSVSMDGTKLLSGSFDCNVKLWHISSKQCLRTFQFKGAITNAVIVTIPSFLQENHKSLNLKIPIPNFNRTVYTPFMKKPDFDSSEWEDKIPVIIKPLDMSLHKQFVLPVDEINCDKQFNDIVQQCSVIHSPEEFSLETATRDQLIEQINNLQAISKEFYSLLCQSIFKET</sequence>
<name>A0ABM4BHZ9_HYDVU</name>
<dbReference type="PANTHER" id="PTHR18763">
    <property type="entry name" value="WD-REPEAT PROTEIN 18"/>
    <property type="match status" value="1"/>
</dbReference>
<feature type="repeat" description="WD" evidence="3">
    <location>
        <begin position="112"/>
        <end position="147"/>
    </location>
</feature>
<dbReference type="SMART" id="SM00320">
    <property type="entry name" value="WD40"/>
    <property type="match status" value="5"/>
</dbReference>
<feature type="repeat" description="WD" evidence="3">
    <location>
        <begin position="260"/>
        <end position="301"/>
    </location>
</feature>
<evidence type="ECO:0000256" key="1">
    <source>
        <dbReference type="ARBA" id="ARBA00022574"/>
    </source>
</evidence>
<dbReference type="Proteomes" id="UP001652625">
    <property type="component" value="Chromosome 03"/>
</dbReference>
<dbReference type="Pfam" id="PF00400">
    <property type="entry name" value="WD40"/>
    <property type="match status" value="2"/>
</dbReference>
<dbReference type="SUPFAM" id="SSF50998">
    <property type="entry name" value="Quinoprotein alcohol dehydrogenase-like"/>
    <property type="match status" value="1"/>
</dbReference>
<keyword evidence="1 3" id="KW-0853">WD repeat</keyword>
<accession>A0ABM4BHZ9</accession>
<keyword evidence="4" id="KW-1185">Reference proteome</keyword>
<evidence type="ECO:0000313" key="5">
    <source>
        <dbReference type="RefSeq" id="XP_065648654.1"/>
    </source>
</evidence>
<dbReference type="PROSITE" id="PS50294">
    <property type="entry name" value="WD_REPEATS_REGION"/>
    <property type="match status" value="2"/>
</dbReference>
<dbReference type="PANTHER" id="PTHR18763:SF0">
    <property type="entry name" value="WD REPEAT-CONTAINING PROTEIN 18"/>
    <property type="match status" value="1"/>
</dbReference>
<dbReference type="PROSITE" id="PS50082">
    <property type="entry name" value="WD_REPEATS_2"/>
    <property type="match status" value="2"/>
</dbReference>
<dbReference type="InterPro" id="IPR045227">
    <property type="entry name" value="WDR18/Ipi3/RID3"/>
</dbReference>